<gene>
    <name evidence="3" type="ORF">BJ554DRAFT_8180</name>
</gene>
<keyword evidence="2" id="KW-1133">Transmembrane helix</keyword>
<accession>A0A8H8DJ99</accession>
<proteinExistence type="predicted"/>
<keyword evidence="2" id="KW-0472">Membrane</keyword>
<protein>
    <submittedName>
        <fullName evidence="3">Uncharacterized protein</fullName>
    </submittedName>
</protein>
<feature type="non-terminal residue" evidence="3">
    <location>
        <position position="1"/>
    </location>
</feature>
<evidence type="ECO:0000313" key="4">
    <source>
        <dbReference type="Proteomes" id="UP000673691"/>
    </source>
</evidence>
<evidence type="ECO:0000256" key="1">
    <source>
        <dbReference type="SAM" id="MobiDB-lite"/>
    </source>
</evidence>
<dbReference type="Proteomes" id="UP000673691">
    <property type="component" value="Unassembled WGS sequence"/>
</dbReference>
<keyword evidence="4" id="KW-1185">Reference proteome</keyword>
<evidence type="ECO:0000313" key="3">
    <source>
        <dbReference type="EMBL" id="KAG5459847.1"/>
    </source>
</evidence>
<feature type="transmembrane region" description="Helical" evidence="2">
    <location>
        <begin position="14"/>
        <end position="34"/>
    </location>
</feature>
<feature type="region of interest" description="Disordered" evidence="1">
    <location>
        <begin position="95"/>
        <end position="120"/>
    </location>
</feature>
<evidence type="ECO:0000256" key="2">
    <source>
        <dbReference type="SAM" id="Phobius"/>
    </source>
</evidence>
<dbReference type="AlphaFoldDB" id="A0A8H8DJ99"/>
<reference evidence="3 4" key="1">
    <citation type="journal article" name="Sci. Rep.">
        <title>Genome-scale phylogenetic analyses confirm Olpidium as the closest living zoosporic fungus to the non-flagellated, terrestrial fungi.</title>
        <authorList>
            <person name="Chang Y."/>
            <person name="Rochon D."/>
            <person name="Sekimoto S."/>
            <person name="Wang Y."/>
            <person name="Chovatia M."/>
            <person name="Sandor L."/>
            <person name="Salamov A."/>
            <person name="Grigoriev I.V."/>
            <person name="Stajich J.E."/>
            <person name="Spatafora J.W."/>
        </authorList>
    </citation>
    <scope>NUCLEOTIDE SEQUENCE [LARGE SCALE GENOMIC DNA]</scope>
    <source>
        <strain evidence="3">S191</strain>
    </source>
</reference>
<sequence>PAEDQAVGRFTGPLHSTAGVVGAALAIAVSRAVLRPLRIMEVRRARKDGRLRFLYNKISNQRFREIMRNANGAEALSTSTATALRDLPYRDAGARVHGTAPGAPCLSPSDLSQHPAAPAG</sequence>
<comment type="caution">
    <text evidence="3">The sequence shown here is derived from an EMBL/GenBank/DDBJ whole genome shotgun (WGS) entry which is preliminary data.</text>
</comment>
<name>A0A8H8DJ99_9FUNG</name>
<organism evidence="3 4">
    <name type="scientific">Olpidium bornovanus</name>
    <dbReference type="NCBI Taxonomy" id="278681"/>
    <lineage>
        <taxon>Eukaryota</taxon>
        <taxon>Fungi</taxon>
        <taxon>Fungi incertae sedis</taxon>
        <taxon>Olpidiomycota</taxon>
        <taxon>Olpidiomycotina</taxon>
        <taxon>Olpidiomycetes</taxon>
        <taxon>Olpidiales</taxon>
        <taxon>Olpidiaceae</taxon>
        <taxon>Olpidium</taxon>
    </lineage>
</organism>
<keyword evidence="2" id="KW-0812">Transmembrane</keyword>
<dbReference type="EMBL" id="JAEFCI010006198">
    <property type="protein sequence ID" value="KAG5459847.1"/>
    <property type="molecule type" value="Genomic_DNA"/>
</dbReference>